<reference evidence="33" key="2">
    <citation type="submission" date="2025-08" db="UniProtKB">
        <authorList>
            <consortium name="Ensembl"/>
        </authorList>
    </citation>
    <scope>IDENTIFICATION</scope>
</reference>
<dbReference type="Gene3D" id="3.30.559.70">
    <property type="entry name" value="Choline/Carnitine o-acyltransferase, domain 2"/>
    <property type="match status" value="1"/>
</dbReference>
<comment type="catalytic activity">
    <reaction evidence="18">
        <text>(5Z)-tetradecenoyl-CoA + (R)-carnitine = O-(5Z)-tetradecenoyl-(R)-carnitine + CoA</text>
        <dbReference type="Rhea" id="RHEA:44852"/>
        <dbReference type="ChEBI" id="CHEBI:16347"/>
        <dbReference type="ChEBI" id="CHEBI:57287"/>
        <dbReference type="ChEBI" id="CHEBI:84649"/>
        <dbReference type="ChEBI" id="CHEBI:84650"/>
    </reaction>
</comment>
<dbReference type="GeneTree" id="ENSGT01150000286999"/>
<feature type="region of interest" description="Disordered" evidence="31">
    <location>
        <begin position="647"/>
        <end position="681"/>
    </location>
</feature>
<comment type="catalytic activity">
    <reaction evidence="27">
        <text>(R)-carnitine + octadecanoyl-CoA = O-octadecanoyl-(R)-carnitine + CoA</text>
        <dbReference type="Rhea" id="RHEA:44840"/>
        <dbReference type="ChEBI" id="CHEBI:16347"/>
        <dbReference type="ChEBI" id="CHEBI:57287"/>
        <dbReference type="ChEBI" id="CHEBI:57394"/>
        <dbReference type="ChEBI" id="CHEBI:84644"/>
    </reaction>
</comment>
<dbReference type="InterPro" id="IPR000542">
    <property type="entry name" value="Carn_acyl_trans"/>
</dbReference>
<feature type="compositionally biased region" description="Basic and acidic residues" evidence="31">
    <location>
        <begin position="672"/>
        <end position="681"/>
    </location>
</feature>
<dbReference type="SUPFAM" id="SSF52777">
    <property type="entry name" value="CoA-dependent acyltransferases"/>
    <property type="match status" value="2"/>
</dbReference>
<dbReference type="PROSITE" id="PS00440">
    <property type="entry name" value="ACYLTRANSF_C_2"/>
    <property type="match status" value="1"/>
</dbReference>
<evidence type="ECO:0000256" key="1">
    <source>
        <dbReference type="ARBA" id="ARBA00004443"/>
    </source>
</evidence>
<comment type="catalytic activity">
    <reaction evidence="21">
        <text>dodecanoyl-CoA + (R)-carnitine = O-dodecanoyl-R-carnitine + CoA</text>
        <dbReference type="Rhea" id="RHEA:40279"/>
        <dbReference type="ChEBI" id="CHEBI:16347"/>
        <dbReference type="ChEBI" id="CHEBI:57287"/>
        <dbReference type="ChEBI" id="CHEBI:57375"/>
        <dbReference type="ChEBI" id="CHEBI:77086"/>
    </reaction>
</comment>
<evidence type="ECO:0000259" key="32">
    <source>
        <dbReference type="Pfam" id="PF00755"/>
    </source>
</evidence>
<evidence type="ECO:0000256" key="23">
    <source>
        <dbReference type="ARBA" id="ARBA00048758"/>
    </source>
</evidence>
<dbReference type="GO" id="GO:0004095">
    <property type="term" value="F:carnitine O-palmitoyltransferase activity"/>
    <property type="evidence" value="ECO:0007669"/>
    <property type="project" value="UniProtKB-EC"/>
</dbReference>
<evidence type="ECO:0000256" key="7">
    <source>
        <dbReference type="ARBA" id="ARBA00022792"/>
    </source>
</evidence>
<dbReference type="GO" id="GO:0006635">
    <property type="term" value="P:fatty acid beta-oxidation"/>
    <property type="evidence" value="ECO:0007669"/>
    <property type="project" value="UniProtKB-UniPathway"/>
</dbReference>
<evidence type="ECO:0000256" key="6">
    <source>
        <dbReference type="ARBA" id="ARBA00022679"/>
    </source>
</evidence>
<gene>
    <name evidence="33" type="primary">LOC100921785</name>
</gene>
<evidence type="ECO:0000256" key="2">
    <source>
        <dbReference type="ARBA" id="ARBA00005005"/>
    </source>
</evidence>
<feature type="active site" description="Proton acceptor" evidence="29">
    <location>
        <position position="385"/>
    </location>
</feature>
<keyword evidence="6 30" id="KW-0808">Transferase</keyword>
<dbReference type="GO" id="GO:0005743">
    <property type="term" value="C:mitochondrial inner membrane"/>
    <property type="evidence" value="ECO:0007669"/>
    <property type="project" value="UniProtKB-SubCell"/>
</dbReference>
<dbReference type="Ensembl" id="ENSSHAT00000036231.1">
    <property type="protein sequence ID" value="ENSSHAP00000042399.1"/>
    <property type="gene ID" value="ENSSHAG00000007566.2"/>
</dbReference>
<comment type="catalytic activity">
    <reaction evidence="20">
        <text>octanoyl-CoA + (R)-carnitine = O-octanoyl-(R)-carnitine + CoA</text>
        <dbReference type="Rhea" id="RHEA:17177"/>
        <dbReference type="ChEBI" id="CHEBI:16347"/>
        <dbReference type="ChEBI" id="CHEBI:18102"/>
        <dbReference type="ChEBI" id="CHEBI:57287"/>
        <dbReference type="ChEBI" id="CHEBI:57386"/>
    </reaction>
</comment>
<evidence type="ECO:0000256" key="28">
    <source>
        <dbReference type="ARBA" id="ARBA00049150"/>
    </source>
</evidence>
<comment type="pathway">
    <text evidence="2">Lipid metabolism; fatty acid beta-oxidation.</text>
</comment>
<accession>A0A7N4PUW0</accession>
<evidence type="ECO:0000256" key="26">
    <source>
        <dbReference type="ARBA" id="ARBA00048999"/>
    </source>
</evidence>
<dbReference type="PROSITE" id="PS00439">
    <property type="entry name" value="ACYLTRANSF_C_1"/>
    <property type="match status" value="1"/>
</dbReference>
<comment type="catalytic activity">
    <reaction evidence="28">
        <text>(R)-carnitine + hexadecanoyl-CoA = O-hexadecanoyl-(R)-carnitine + CoA</text>
        <dbReference type="Rhea" id="RHEA:12661"/>
        <dbReference type="ChEBI" id="CHEBI:16347"/>
        <dbReference type="ChEBI" id="CHEBI:17490"/>
        <dbReference type="ChEBI" id="CHEBI:57287"/>
        <dbReference type="ChEBI" id="CHEBI:57379"/>
        <dbReference type="EC" id="2.3.1.21"/>
    </reaction>
    <physiologicalReaction direction="right-to-left" evidence="28">
        <dbReference type="Rhea" id="RHEA:12663"/>
    </physiologicalReaction>
</comment>
<dbReference type="UniPathway" id="UPA00659"/>
<name>A0A7N4PUW0_SARHA</name>
<evidence type="ECO:0000256" key="22">
    <source>
        <dbReference type="ARBA" id="ARBA00048565"/>
    </source>
</evidence>
<dbReference type="InterPro" id="IPR023213">
    <property type="entry name" value="CAT-like_dom_sf"/>
</dbReference>
<evidence type="ECO:0000256" key="5">
    <source>
        <dbReference type="ARBA" id="ARBA00022448"/>
    </source>
</evidence>
<comment type="similarity">
    <text evidence="3 30">Belongs to the carnitine/choline acetyltransferase family.</text>
</comment>
<dbReference type="Gene3D" id="3.30.559.10">
    <property type="entry name" value="Chloramphenicol acetyltransferase-like domain"/>
    <property type="match status" value="1"/>
</dbReference>
<dbReference type="InterPro" id="IPR042572">
    <property type="entry name" value="Carn_acyl_trans_N"/>
</dbReference>
<evidence type="ECO:0000256" key="20">
    <source>
        <dbReference type="ARBA" id="ARBA00047809"/>
    </source>
</evidence>
<dbReference type="FunFam" id="1.10.275.20:FF:000001">
    <property type="entry name" value="carnitine O-palmitoyltransferase 2, mitochondrial"/>
    <property type="match status" value="1"/>
</dbReference>
<evidence type="ECO:0000256" key="13">
    <source>
        <dbReference type="ARBA" id="ARBA00023136"/>
    </source>
</evidence>
<comment type="catalytic activity">
    <reaction evidence="19">
        <text>decanoyl-CoA + (R)-carnitine = O-decanoyl-(R)-carnitine + CoA</text>
        <dbReference type="Rhea" id="RHEA:44828"/>
        <dbReference type="ChEBI" id="CHEBI:16347"/>
        <dbReference type="ChEBI" id="CHEBI:28717"/>
        <dbReference type="ChEBI" id="CHEBI:57287"/>
        <dbReference type="ChEBI" id="CHEBI:61430"/>
    </reaction>
</comment>
<keyword evidence="14 30" id="KW-0012">Acyltransferase</keyword>
<proteinExistence type="inferred from homology"/>
<keyword evidence="11" id="KW-0443">Lipid metabolism</keyword>
<feature type="domain" description="Choline/carnitine acyltransferase" evidence="32">
    <location>
        <begin position="68"/>
        <end position="562"/>
    </location>
</feature>
<dbReference type="PANTHER" id="PTHR22589">
    <property type="entry name" value="CARNITINE O-ACYLTRANSFERASE"/>
    <property type="match status" value="1"/>
</dbReference>
<keyword evidence="13" id="KW-0472">Membrane</keyword>
<keyword evidence="7" id="KW-0999">Mitochondrion inner membrane</keyword>
<comment type="catalytic activity">
    <reaction evidence="24">
        <text>eicosanoyl-CoA + (R)-carnitine = O-eicosanoyl-(R)-carnitine + CoA</text>
        <dbReference type="Rhea" id="RHEA:44844"/>
        <dbReference type="ChEBI" id="CHEBI:16347"/>
        <dbReference type="ChEBI" id="CHEBI:57287"/>
        <dbReference type="ChEBI" id="CHEBI:57380"/>
        <dbReference type="ChEBI" id="CHEBI:84645"/>
    </reaction>
</comment>
<keyword evidence="10" id="KW-0007">Acetylation</keyword>
<evidence type="ECO:0000256" key="11">
    <source>
        <dbReference type="ARBA" id="ARBA00023098"/>
    </source>
</evidence>
<evidence type="ECO:0000256" key="9">
    <source>
        <dbReference type="ARBA" id="ARBA00022946"/>
    </source>
</evidence>
<comment type="catalytic activity">
    <reaction evidence="25">
        <text>tetradecanoyl-CoA + (R)-carnitine = O-tetradecanoyl-(R)-carnitine + CoA</text>
        <dbReference type="Rhea" id="RHEA:44832"/>
        <dbReference type="ChEBI" id="CHEBI:16347"/>
        <dbReference type="ChEBI" id="CHEBI:57287"/>
        <dbReference type="ChEBI" id="CHEBI:57385"/>
        <dbReference type="ChEBI" id="CHEBI:84634"/>
    </reaction>
</comment>
<evidence type="ECO:0000256" key="21">
    <source>
        <dbReference type="ARBA" id="ARBA00047819"/>
    </source>
</evidence>
<dbReference type="PANTHER" id="PTHR22589:SF51">
    <property type="entry name" value="CARNITINE O-PALMITOYLTRANSFERASE 2, MITOCHONDRIAL"/>
    <property type="match status" value="1"/>
</dbReference>
<comment type="function">
    <text evidence="17">Involved in the intramitochondrial synthesis of acylcarnitines from accumulated acyl-CoA metabolites. Reconverts acylcarnitines back into the respective acyl-CoA esters that can then undergo beta-oxidation, an essential step for the mitochondrial uptake of long-chain fatty acids and their subsequent beta-oxidation in the mitochondrion. Active with medium (C8-C12) and long-chain (C14-C18) acyl-CoA esters.</text>
</comment>
<keyword evidence="8" id="KW-0276">Fatty acid metabolism</keyword>
<evidence type="ECO:0000256" key="31">
    <source>
        <dbReference type="SAM" id="MobiDB-lite"/>
    </source>
</evidence>
<dbReference type="InterPro" id="IPR039551">
    <property type="entry name" value="Cho/carn_acyl_trans"/>
</dbReference>
<evidence type="ECO:0000313" key="34">
    <source>
        <dbReference type="Proteomes" id="UP000007648"/>
    </source>
</evidence>
<evidence type="ECO:0000256" key="12">
    <source>
        <dbReference type="ARBA" id="ARBA00023128"/>
    </source>
</evidence>
<dbReference type="Proteomes" id="UP000007648">
    <property type="component" value="Unassembled WGS sequence"/>
</dbReference>
<evidence type="ECO:0000313" key="33">
    <source>
        <dbReference type="Ensembl" id="ENSSHAP00000042399.1"/>
    </source>
</evidence>
<evidence type="ECO:0000256" key="24">
    <source>
        <dbReference type="ARBA" id="ARBA00048764"/>
    </source>
</evidence>
<sequence>MALSPGPGLLGFLLRHQLGRQGRAPRRSFVIDFWDVGGETGVKRSSADAGLVPSIVPTLHYQDSLPRLPIPRLEDSIRRYLRAQKPLLTADQFRRTEEFSYDFQNGLGKELHEMLIFQDQHSQHTSYISDVWLNSYLGRRHPPVFNMNVGLAFQPDPRVEYNEQLTRATNMTVSIVRFLRAFRTGTLEPEVLHIYPEKTDTKFFKSCIRWIPKSLVCPTASVFNVYPMDMSQNFRLFSTSRLPKLAQDKLLTDERAKHLLVLRNGNFYIFNILQSNGTMIQVSEILKYILSDESPTPDFPLAYLTTEKRDTWAQLRQELLDNGNQEALKKVETAIFSLCLDDLLVRDLDEFMQIMLYGNGHNRWYDKSFNLVLTKDGSAAINFEHSWGDGLTVLRFMKEVFQDSTEAPAVRPWEEPPIASIPGAVKKLDFHLNNSLRAGIAAARANYNVAVRAFLVKLVRFQKEGKRFLKQEGISPDAMIQLAFQMAFFKIRGQIAASYEPCSTAAFKHGRTEVIRPTSVHSKRCVLAFHEPSRYAVAELKNLLRRCSTYHVNLIQKAVRGEWWGAAFLGAKAGEPFWAWSQARYTLAHVPASALWPTCPPPPSSSRTPLRPLAHAPTSALWPMCPLPPSGPHAPLCPLAHAPASALQLSSPSAPPWSRDKRSNKNQGSKSHPLERVSAHQ</sequence>
<evidence type="ECO:0000256" key="19">
    <source>
        <dbReference type="ARBA" id="ARBA00047449"/>
    </source>
</evidence>
<evidence type="ECO:0000256" key="29">
    <source>
        <dbReference type="PIRSR" id="PIRSR600542-1"/>
    </source>
</evidence>
<evidence type="ECO:0000256" key="15">
    <source>
        <dbReference type="ARBA" id="ARBA00040346"/>
    </source>
</evidence>
<evidence type="ECO:0000256" key="8">
    <source>
        <dbReference type="ARBA" id="ARBA00022832"/>
    </source>
</evidence>
<reference evidence="33 34" key="1">
    <citation type="journal article" date="2011" name="Proc. Natl. Acad. Sci. U.S.A.">
        <title>Genetic diversity and population structure of the endangered marsupial Sarcophilus harrisii (Tasmanian devil).</title>
        <authorList>
            <person name="Miller W."/>
            <person name="Hayes V.M."/>
            <person name="Ratan A."/>
            <person name="Petersen D.C."/>
            <person name="Wittekindt N.E."/>
            <person name="Miller J."/>
            <person name="Walenz B."/>
            <person name="Knight J."/>
            <person name="Qi J."/>
            <person name="Zhao F."/>
            <person name="Wang Q."/>
            <person name="Bedoya-Reina O.C."/>
            <person name="Katiyar N."/>
            <person name="Tomsho L.P."/>
            <person name="Kasson L.M."/>
            <person name="Hardie R.A."/>
            <person name="Woodbridge P."/>
            <person name="Tindall E.A."/>
            <person name="Bertelsen M.F."/>
            <person name="Dixon D."/>
            <person name="Pyecroft S."/>
            <person name="Helgen K.M."/>
            <person name="Lesk A.M."/>
            <person name="Pringle T.H."/>
            <person name="Patterson N."/>
            <person name="Zhang Y."/>
            <person name="Kreiss A."/>
            <person name="Woods G.M."/>
            <person name="Jones M.E."/>
            <person name="Schuster S.C."/>
        </authorList>
    </citation>
    <scope>NUCLEOTIDE SEQUENCE [LARGE SCALE GENOMIC DNA]</scope>
</reference>
<evidence type="ECO:0000256" key="3">
    <source>
        <dbReference type="ARBA" id="ARBA00005232"/>
    </source>
</evidence>
<dbReference type="EC" id="2.3.1.21" evidence="4"/>
<dbReference type="Pfam" id="PF00755">
    <property type="entry name" value="Carn_acyltransf"/>
    <property type="match status" value="1"/>
</dbReference>
<organism evidence="33 34">
    <name type="scientific">Sarcophilus harrisii</name>
    <name type="common">Tasmanian devil</name>
    <name type="synonym">Sarcophilus laniarius</name>
    <dbReference type="NCBI Taxonomy" id="9305"/>
    <lineage>
        <taxon>Eukaryota</taxon>
        <taxon>Metazoa</taxon>
        <taxon>Chordata</taxon>
        <taxon>Craniata</taxon>
        <taxon>Vertebrata</taxon>
        <taxon>Euteleostomi</taxon>
        <taxon>Mammalia</taxon>
        <taxon>Metatheria</taxon>
        <taxon>Dasyuromorphia</taxon>
        <taxon>Dasyuridae</taxon>
        <taxon>Sarcophilus</taxon>
    </lineage>
</organism>
<keyword evidence="34" id="KW-1185">Reference proteome</keyword>
<evidence type="ECO:0000256" key="30">
    <source>
        <dbReference type="RuleBase" id="RU003801"/>
    </source>
</evidence>
<comment type="subcellular location">
    <subcellularLocation>
        <location evidence="1">Mitochondrion inner membrane</location>
        <topology evidence="1">Peripheral membrane protein</topology>
        <orientation evidence="1">Matrix side</orientation>
    </subcellularLocation>
</comment>
<dbReference type="Gene3D" id="1.20.1280.180">
    <property type="match status" value="1"/>
</dbReference>
<evidence type="ECO:0000256" key="18">
    <source>
        <dbReference type="ARBA" id="ARBA00047431"/>
    </source>
</evidence>
<reference evidence="33" key="3">
    <citation type="submission" date="2025-09" db="UniProtKB">
        <authorList>
            <consortium name="Ensembl"/>
        </authorList>
    </citation>
    <scope>IDENTIFICATION</scope>
</reference>
<dbReference type="Gene3D" id="1.10.275.20">
    <property type="entry name" value="Choline/Carnitine o-acyltransferase"/>
    <property type="match status" value="1"/>
</dbReference>
<keyword evidence="5" id="KW-0813">Transport</keyword>
<protein>
    <recommendedName>
        <fullName evidence="15">Carnitine O-palmitoyltransferase 2, mitochondrial</fullName>
        <ecNumber evidence="4">2.3.1.21</ecNumber>
    </recommendedName>
    <alternativeName>
        <fullName evidence="16">Carnitine palmitoyltransferase II</fullName>
    </alternativeName>
</protein>
<evidence type="ECO:0000256" key="27">
    <source>
        <dbReference type="ARBA" id="ARBA00049066"/>
    </source>
</evidence>
<dbReference type="InterPro" id="IPR042231">
    <property type="entry name" value="Cho/carn_acyl_trans_2"/>
</dbReference>
<comment type="catalytic activity">
    <reaction evidence="23">
        <text>(9Z)-tetradecenoyl-CoA + (R)-carnitine = O-(9Z)-tetradecenoyl-(R)-carnitine + CoA</text>
        <dbReference type="Rhea" id="RHEA:44848"/>
        <dbReference type="ChEBI" id="CHEBI:16347"/>
        <dbReference type="ChEBI" id="CHEBI:57287"/>
        <dbReference type="ChEBI" id="CHEBI:65060"/>
        <dbReference type="ChEBI" id="CHEBI:84647"/>
    </reaction>
</comment>
<comment type="catalytic activity">
    <reaction evidence="22">
        <text>(R)-carnitine + (9Z)-octadecenoyl-CoA = O-(9Z)-octadecenoyl-(R)-carnitine + CoA</text>
        <dbReference type="Rhea" id="RHEA:44856"/>
        <dbReference type="ChEBI" id="CHEBI:16347"/>
        <dbReference type="ChEBI" id="CHEBI:57287"/>
        <dbReference type="ChEBI" id="CHEBI:57387"/>
        <dbReference type="ChEBI" id="CHEBI:84651"/>
    </reaction>
</comment>
<keyword evidence="12" id="KW-0496">Mitochondrion</keyword>
<keyword evidence="9" id="KW-0809">Transit peptide</keyword>
<evidence type="ECO:0000256" key="14">
    <source>
        <dbReference type="ARBA" id="ARBA00023315"/>
    </source>
</evidence>
<evidence type="ECO:0000256" key="17">
    <source>
        <dbReference type="ARBA" id="ARBA00046213"/>
    </source>
</evidence>
<evidence type="ECO:0000256" key="10">
    <source>
        <dbReference type="ARBA" id="ARBA00022990"/>
    </source>
</evidence>
<comment type="catalytic activity">
    <reaction evidence="26">
        <text>4,8-dimethylnonanoyl-CoA + (R)-carnitine = O-4,8-dimethylnonanoyl-(R)-carnitine + CoA</text>
        <dbReference type="Rhea" id="RHEA:44860"/>
        <dbReference type="ChEBI" id="CHEBI:16347"/>
        <dbReference type="ChEBI" id="CHEBI:57287"/>
        <dbReference type="ChEBI" id="CHEBI:77061"/>
        <dbReference type="ChEBI" id="CHEBI:84654"/>
    </reaction>
</comment>
<evidence type="ECO:0000256" key="25">
    <source>
        <dbReference type="ARBA" id="ARBA00048991"/>
    </source>
</evidence>
<dbReference type="AlphaFoldDB" id="A0A7N4PUW0"/>
<evidence type="ECO:0000256" key="16">
    <source>
        <dbReference type="ARBA" id="ARBA00042919"/>
    </source>
</evidence>
<evidence type="ECO:0000256" key="4">
    <source>
        <dbReference type="ARBA" id="ARBA00013243"/>
    </source>
</evidence>
<dbReference type="InParanoid" id="A0A7N4PUW0"/>